<dbReference type="OMA" id="IRTYVQI"/>
<evidence type="ECO:0000259" key="6">
    <source>
        <dbReference type="Pfam" id="PF16188"/>
    </source>
</evidence>
<feature type="domain" description="Peptidase M24" evidence="4">
    <location>
        <begin position="356"/>
        <end position="546"/>
    </location>
</feature>
<evidence type="ECO:0000313" key="8">
    <source>
        <dbReference type="Proteomes" id="UP000494040"/>
    </source>
</evidence>
<feature type="signal peptide" evidence="3">
    <location>
        <begin position="1"/>
        <end position="21"/>
    </location>
</feature>
<accession>A0A8I6REL1</accession>
<dbReference type="Pfam" id="PF16189">
    <property type="entry name" value="Creatinase_N_2"/>
    <property type="match status" value="1"/>
</dbReference>
<protein>
    <recommendedName>
        <fullName evidence="9">Xaa-Pro aminopeptidase</fullName>
    </recommendedName>
</protein>
<dbReference type="Proteomes" id="UP000494040">
    <property type="component" value="Unassembled WGS sequence"/>
</dbReference>
<dbReference type="GO" id="GO:0005737">
    <property type="term" value="C:cytoplasm"/>
    <property type="evidence" value="ECO:0007669"/>
    <property type="project" value="UniProtKB-ARBA"/>
</dbReference>
<keyword evidence="8" id="KW-1185">Reference proteome</keyword>
<reference evidence="7" key="1">
    <citation type="submission" date="2022-01" db="UniProtKB">
        <authorList>
            <consortium name="EnsemblMetazoa"/>
        </authorList>
    </citation>
    <scope>IDENTIFICATION</scope>
</reference>
<sequence>MKSTLVLWSIAYFLHLSGLHAIERISCGPGFNKTTPVKGRIDTSTRLAALRTELWKDRLLEGYIITNFNEHQSQELEPGDRRLQFISGFAGKKGVAVVTKSKAAIWVDPNELVQANEMLSCDWILYSSINSEVEMEDWIVKNIRQHQKIGVDDKLIPYNYISDDLRKKVKIINKPNLIDMIWKNKPTPPKIEVKSIDISYTGKSWMKKVAKLRDIFEDGKCDVLIFTALDEIAWLLNVRAMHVNYLPMVKSYLILTKNKICLFMDADKVHKSMNISLQMFSCYNKDCVTLYNYDAIISHLNTYSQIWKAVCIPQDGPFPVINRAIYNSIEPKIHYINESLVLKLKSIKNTVEKVGMRDAHLRDASVFCDIMGYLEDRVKREKWNEAQVASYVDGMRKEQQFSTGISYETQVAFGPHSAYNYYINNETTIQLDNSSVFIIDAGGQYLDGTTSAARTFHFGTPTDEQIDIYTRMLKGLINYSALVFPPDLKAQSTDMLMRAPLWEVGYDYQHPTAHGIGSQLAAEEGPILVDREYRTDEFYEGNFIVAGSSFSKENSYGIKLKNVLEVIKDESFIKLNGQIMGNNLAFQPTTLIPFEPKLINMKLLSPQEIMWINMYNTRIRNEVGDQLKRERRTRGFKWMMEKAQNIPDKFLDHTSNSIPLSYFHNSLFTVAITLLIIQLY</sequence>
<dbReference type="InterPro" id="IPR000994">
    <property type="entry name" value="Pept_M24"/>
</dbReference>
<dbReference type="Gene3D" id="3.40.350.10">
    <property type="entry name" value="Creatinase/prolidase N-terminal domain"/>
    <property type="match status" value="2"/>
</dbReference>
<keyword evidence="1" id="KW-0479">Metal-binding</keyword>
<dbReference type="Pfam" id="PF01321">
    <property type="entry name" value="Creatinase_N"/>
    <property type="match status" value="1"/>
</dbReference>
<evidence type="ECO:0000256" key="2">
    <source>
        <dbReference type="ARBA" id="ARBA00022801"/>
    </source>
</evidence>
<evidence type="ECO:0000259" key="4">
    <source>
        <dbReference type="Pfam" id="PF00557"/>
    </source>
</evidence>
<dbReference type="PANTHER" id="PTHR43763:SF6">
    <property type="entry name" value="XAA-PRO AMINOPEPTIDASE 1"/>
    <property type="match status" value="1"/>
</dbReference>
<dbReference type="InterPro" id="IPR050422">
    <property type="entry name" value="X-Pro_aminopeptidase_P"/>
</dbReference>
<name>A0A8I6REL1_CIMLE</name>
<dbReference type="Pfam" id="PF00557">
    <property type="entry name" value="Peptidase_M24"/>
    <property type="match status" value="1"/>
</dbReference>
<organism evidence="7 8">
    <name type="scientific">Cimex lectularius</name>
    <name type="common">Bed bug</name>
    <name type="synonym">Acanthia lectularia</name>
    <dbReference type="NCBI Taxonomy" id="79782"/>
    <lineage>
        <taxon>Eukaryota</taxon>
        <taxon>Metazoa</taxon>
        <taxon>Ecdysozoa</taxon>
        <taxon>Arthropoda</taxon>
        <taxon>Hexapoda</taxon>
        <taxon>Insecta</taxon>
        <taxon>Pterygota</taxon>
        <taxon>Neoptera</taxon>
        <taxon>Paraneoptera</taxon>
        <taxon>Hemiptera</taxon>
        <taxon>Heteroptera</taxon>
        <taxon>Panheteroptera</taxon>
        <taxon>Cimicomorpha</taxon>
        <taxon>Cimicidae</taxon>
        <taxon>Cimex</taxon>
    </lineage>
</organism>
<feature type="chain" id="PRO_5035170486" description="Xaa-Pro aminopeptidase" evidence="3">
    <location>
        <begin position="22"/>
        <end position="680"/>
    </location>
</feature>
<dbReference type="GeneID" id="106663941"/>
<keyword evidence="2" id="KW-0378">Hydrolase</keyword>
<dbReference type="SUPFAM" id="SSF53092">
    <property type="entry name" value="Creatinase/prolidase N-terminal domain"/>
    <property type="match status" value="1"/>
</dbReference>
<feature type="domain" description="Creatinase N-terminal" evidence="5">
    <location>
        <begin position="46"/>
        <end position="169"/>
    </location>
</feature>
<dbReference type="EnsemblMetazoa" id="XM_014389196.2">
    <property type="protein sequence ID" value="XP_014244682.1"/>
    <property type="gene ID" value="LOC106663941"/>
</dbReference>
<evidence type="ECO:0000259" key="5">
    <source>
        <dbReference type="Pfam" id="PF01321"/>
    </source>
</evidence>
<dbReference type="RefSeq" id="XP_014244682.1">
    <property type="nucleotide sequence ID" value="XM_014389196.2"/>
</dbReference>
<evidence type="ECO:0008006" key="9">
    <source>
        <dbReference type="Google" id="ProtNLM"/>
    </source>
</evidence>
<evidence type="ECO:0000313" key="7">
    <source>
        <dbReference type="EnsemblMetazoa" id="XP_014244682.1"/>
    </source>
</evidence>
<dbReference type="InterPro" id="IPR036005">
    <property type="entry name" value="Creatinase/aminopeptidase-like"/>
</dbReference>
<evidence type="ECO:0000256" key="3">
    <source>
        <dbReference type="SAM" id="SignalP"/>
    </source>
</evidence>
<proteinExistence type="predicted"/>
<dbReference type="GO" id="GO:0046872">
    <property type="term" value="F:metal ion binding"/>
    <property type="evidence" value="ECO:0007669"/>
    <property type="project" value="UniProtKB-KW"/>
</dbReference>
<dbReference type="InterPro" id="IPR000587">
    <property type="entry name" value="Creatinase_N"/>
</dbReference>
<dbReference type="InterPro" id="IPR029149">
    <property type="entry name" value="Creatin/AminoP/Spt16_N"/>
</dbReference>
<dbReference type="AlphaFoldDB" id="A0A8I6REL1"/>
<evidence type="ECO:0000256" key="1">
    <source>
        <dbReference type="ARBA" id="ARBA00022723"/>
    </source>
</evidence>
<dbReference type="Pfam" id="PF16188">
    <property type="entry name" value="Peptidase_M24_C"/>
    <property type="match status" value="1"/>
</dbReference>
<keyword evidence="3" id="KW-0732">Signal</keyword>
<dbReference type="PANTHER" id="PTHR43763">
    <property type="entry name" value="XAA-PRO AMINOPEPTIDASE 1"/>
    <property type="match status" value="1"/>
</dbReference>
<dbReference type="KEGG" id="clec:106663941"/>
<dbReference type="Gene3D" id="3.90.230.10">
    <property type="entry name" value="Creatinase/methionine aminopeptidase superfamily"/>
    <property type="match status" value="1"/>
</dbReference>
<dbReference type="SUPFAM" id="SSF55920">
    <property type="entry name" value="Creatinase/aminopeptidase"/>
    <property type="match status" value="1"/>
</dbReference>
<dbReference type="OrthoDB" id="9995434at2759"/>
<dbReference type="GO" id="GO:0004177">
    <property type="term" value="F:aminopeptidase activity"/>
    <property type="evidence" value="ECO:0007669"/>
    <property type="project" value="UniProtKB-ARBA"/>
</dbReference>
<feature type="domain" description="Peptidase M24 C-terminal" evidence="6">
    <location>
        <begin position="584"/>
        <end position="646"/>
    </location>
</feature>
<dbReference type="InterPro" id="IPR032416">
    <property type="entry name" value="Peptidase_M24_C"/>
</dbReference>